<evidence type="ECO:0000313" key="2">
    <source>
        <dbReference type="EMBL" id="TQR86153.1"/>
    </source>
</evidence>
<evidence type="ECO:0000313" key="3">
    <source>
        <dbReference type="Proteomes" id="UP000315759"/>
    </source>
</evidence>
<dbReference type="EMBL" id="VIFX01000014">
    <property type="protein sequence ID" value="TQR86153.1"/>
    <property type="molecule type" value="Genomic_DNA"/>
</dbReference>
<comment type="caution">
    <text evidence="2">The sequence shown here is derived from an EMBL/GenBank/DDBJ whole genome shotgun (WGS) entry which is preliminary data.</text>
</comment>
<name>A0A544W1Q2_9MYCO</name>
<feature type="compositionally biased region" description="Low complexity" evidence="1">
    <location>
        <begin position="426"/>
        <end position="443"/>
    </location>
</feature>
<sequence>MFGTSSLSVGAGVTAVGAAALLISQYGSVAATPEAATAPAIRTAALPLEFNVNQTFPWALAPAAAISSTGAATVSAVSQYANGFKLGVGAALQTANQLGPLTFGLNSIKSIVAQQDPNRPQQSTINVTDLDQWALGLAGLANSAGAIGFVDNVAWYDPFIGTHAGFLQTANSLGPAFFNLNVLKAIGLTQAQDAAGGGVLGSGQPDDWSAVDIGRWSAGIPGIITNTGTTGFVFSLDFGNGPVNAYFAGGLHTTTKIGSMVFDFNFIPSIRTSLFPPGLVISLAPDLTAAETEFAGINPPPPGTINPPVTNPLPLKTAAPSAVSALAAPVAPTVTDPAPAVTEGADAGVTKVANVQTAEVDDTTPTVDDTPAKVEIPGVNGVPLSGAPSTKPAGSGRNDPFKPLRSFTDSVKKGIEKLTGTGPKPAATSGAGTPSTGGASTTSGGAGAGSSGEGSSSAGSSGGSDSSNG</sequence>
<protein>
    <submittedName>
        <fullName evidence="2">Uncharacterized protein</fullName>
    </submittedName>
</protein>
<proteinExistence type="predicted"/>
<evidence type="ECO:0000256" key="1">
    <source>
        <dbReference type="SAM" id="MobiDB-lite"/>
    </source>
</evidence>
<keyword evidence="3" id="KW-1185">Reference proteome</keyword>
<dbReference type="AlphaFoldDB" id="A0A544W1Q2"/>
<reference evidence="2 3" key="1">
    <citation type="submission" date="2018-10" db="EMBL/GenBank/DDBJ databases">
        <title>Draft genome of Mycobacterium hodleri strain B.</title>
        <authorList>
            <person name="Amande T.J."/>
            <person name="Mcgenity T.J."/>
        </authorList>
    </citation>
    <scope>NUCLEOTIDE SEQUENCE [LARGE SCALE GENOMIC DNA]</scope>
    <source>
        <strain evidence="2 3">B</strain>
    </source>
</reference>
<dbReference type="Proteomes" id="UP000315759">
    <property type="component" value="Unassembled WGS sequence"/>
</dbReference>
<feature type="region of interest" description="Disordered" evidence="1">
    <location>
        <begin position="361"/>
        <end position="469"/>
    </location>
</feature>
<feature type="compositionally biased region" description="Low complexity" evidence="1">
    <location>
        <begin position="453"/>
        <end position="469"/>
    </location>
</feature>
<gene>
    <name evidence="2" type="ORF">D8S82_12605</name>
</gene>
<organism evidence="2 3">
    <name type="scientific">Mycolicibacterium hodleri</name>
    <dbReference type="NCBI Taxonomy" id="49897"/>
    <lineage>
        <taxon>Bacteria</taxon>
        <taxon>Bacillati</taxon>
        <taxon>Actinomycetota</taxon>
        <taxon>Actinomycetes</taxon>
        <taxon>Mycobacteriales</taxon>
        <taxon>Mycobacteriaceae</taxon>
        <taxon>Mycolicibacterium</taxon>
    </lineage>
</organism>
<dbReference type="RefSeq" id="WP_142552421.1">
    <property type="nucleotide sequence ID" value="NZ_VIFX01000014.1"/>
</dbReference>
<accession>A0A544W1Q2</accession>